<evidence type="ECO:0000256" key="10">
    <source>
        <dbReference type="PROSITE-ProRule" id="PRU00277"/>
    </source>
</evidence>
<name>A0A836JB02_9HYME</name>
<evidence type="ECO:0000256" key="4">
    <source>
        <dbReference type="ARBA" id="ARBA00022737"/>
    </source>
</evidence>
<evidence type="ECO:0000256" key="9">
    <source>
        <dbReference type="ARBA" id="ARBA00023235"/>
    </source>
</evidence>
<feature type="non-terminal residue" evidence="15">
    <location>
        <position position="1"/>
    </location>
</feature>
<keyword evidence="8" id="KW-0325">Glycoprotein</keyword>
<organism evidence="15 16">
    <name type="scientific">Acromyrmex insinuator</name>
    <dbReference type="NCBI Taxonomy" id="230686"/>
    <lineage>
        <taxon>Eukaryota</taxon>
        <taxon>Metazoa</taxon>
        <taxon>Ecdysozoa</taxon>
        <taxon>Arthropoda</taxon>
        <taxon>Hexapoda</taxon>
        <taxon>Insecta</taxon>
        <taxon>Pterygota</taxon>
        <taxon>Neoptera</taxon>
        <taxon>Endopterygota</taxon>
        <taxon>Hymenoptera</taxon>
        <taxon>Apocrita</taxon>
        <taxon>Aculeata</taxon>
        <taxon>Formicoidea</taxon>
        <taxon>Formicidae</taxon>
        <taxon>Myrmicinae</taxon>
        <taxon>Acromyrmex</taxon>
    </lineage>
</organism>
<evidence type="ECO:0000256" key="8">
    <source>
        <dbReference type="ARBA" id="ARBA00023180"/>
    </source>
</evidence>
<keyword evidence="6" id="KW-0106">Calcium</keyword>
<protein>
    <recommendedName>
        <fullName evidence="2 10">peptidylprolyl isomerase</fullName>
        <ecNumber evidence="2 10">5.2.1.8</ecNumber>
    </recommendedName>
</protein>
<feature type="domain" description="EF-hand" evidence="14">
    <location>
        <begin position="239"/>
        <end position="274"/>
    </location>
</feature>
<dbReference type="Pfam" id="PF13499">
    <property type="entry name" value="EF-hand_7"/>
    <property type="match status" value="1"/>
</dbReference>
<dbReference type="InterPro" id="IPR001179">
    <property type="entry name" value="PPIase_FKBP_dom"/>
</dbReference>
<reference evidence="15" key="1">
    <citation type="submission" date="2020-02" db="EMBL/GenBank/DDBJ databases">
        <title>Relaxed selection underlies rapid genomic changes in the transitions from sociality to social parasitism in ants.</title>
        <authorList>
            <person name="Bi X."/>
        </authorList>
    </citation>
    <scope>NUCLEOTIDE SEQUENCE</scope>
    <source>
        <strain evidence="15">BGI-DK2013a</strain>
        <tissue evidence="15">Whole body</tissue>
    </source>
</reference>
<dbReference type="InterPro" id="IPR011992">
    <property type="entry name" value="EF-hand-dom_pair"/>
</dbReference>
<gene>
    <name evidence="15" type="primary">Fkbp14</name>
    <name evidence="15" type="ORF">G6Z75_0000207</name>
</gene>
<dbReference type="CDD" id="cd00051">
    <property type="entry name" value="EFh"/>
    <property type="match status" value="1"/>
</dbReference>
<dbReference type="PROSITE" id="PS50059">
    <property type="entry name" value="FKBP_PPIASE"/>
    <property type="match status" value="1"/>
</dbReference>
<evidence type="ECO:0000256" key="11">
    <source>
        <dbReference type="SAM" id="MobiDB-lite"/>
    </source>
</evidence>
<keyword evidence="9 10" id="KW-0413">Isomerase</keyword>
<comment type="catalytic activity">
    <reaction evidence="1 10">
        <text>[protein]-peptidylproline (omega=180) = [protein]-peptidylproline (omega=0)</text>
        <dbReference type="Rhea" id="RHEA:16237"/>
        <dbReference type="Rhea" id="RHEA-COMP:10747"/>
        <dbReference type="Rhea" id="RHEA-COMP:10748"/>
        <dbReference type="ChEBI" id="CHEBI:83833"/>
        <dbReference type="ChEBI" id="CHEBI:83834"/>
        <dbReference type="EC" id="5.2.1.8"/>
    </reaction>
</comment>
<dbReference type="SMART" id="SM00054">
    <property type="entry name" value="EFh"/>
    <property type="match status" value="2"/>
</dbReference>
<feature type="non-terminal residue" evidence="15">
    <location>
        <position position="325"/>
    </location>
</feature>
<sequence>MKKTELWNRRLRRDRRAQCEMKRTRRDDQVGLSEKSRAVPRGSRERKGLSRGIETYIFHGANETAQCGGMDVPSFSGPNAARTQLLTSIRRLMNMVSYTSNSVSAVFAMCRYALFFVVTIVALSRADNAESGLKVEKMYMPEVCDVRSKKGDQLTMHYTGTLQDGSKFDSSLDRDQPFTFQLGVGQVIKGWDQGLLDMCVGEKRRLTIPPELGYGEKGAGNVIPGGATLTFEVELMNISDSPPTANVFKEIDADKDNQLSREEVSDYLRKQVIEAEQAGASENEDVKKMLADHDKLVEEIFQHEDKDKNGFISHDEFSGPKHDEL</sequence>
<dbReference type="InterPro" id="IPR046357">
    <property type="entry name" value="PPIase_dom_sf"/>
</dbReference>
<keyword evidence="3" id="KW-0732">Signal</keyword>
<dbReference type="GO" id="GO:0003755">
    <property type="term" value="F:peptidyl-prolyl cis-trans isomerase activity"/>
    <property type="evidence" value="ECO:0007669"/>
    <property type="project" value="UniProtKB-KW"/>
</dbReference>
<dbReference type="InterPro" id="IPR002048">
    <property type="entry name" value="EF_hand_dom"/>
</dbReference>
<dbReference type="Gene3D" id="3.10.50.40">
    <property type="match status" value="1"/>
</dbReference>
<keyword evidence="12" id="KW-1133">Transmembrane helix</keyword>
<evidence type="ECO:0000313" key="16">
    <source>
        <dbReference type="Proteomes" id="UP000667349"/>
    </source>
</evidence>
<feature type="region of interest" description="Disordered" evidence="11">
    <location>
        <begin position="302"/>
        <end position="325"/>
    </location>
</feature>
<dbReference type="Gene3D" id="1.10.238.10">
    <property type="entry name" value="EF-hand"/>
    <property type="match status" value="1"/>
</dbReference>
<keyword evidence="7 10" id="KW-0697">Rotamase</keyword>
<dbReference type="AlphaFoldDB" id="A0A836JB02"/>
<proteinExistence type="predicted"/>
<dbReference type="SUPFAM" id="SSF47473">
    <property type="entry name" value="EF-hand"/>
    <property type="match status" value="1"/>
</dbReference>
<keyword evidence="4" id="KW-0677">Repeat</keyword>
<feature type="domain" description="EF-hand" evidence="14">
    <location>
        <begin position="292"/>
        <end position="325"/>
    </location>
</feature>
<feature type="transmembrane region" description="Helical" evidence="12">
    <location>
        <begin position="98"/>
        <end position="123"/>
    </location>
</feature>
<evidence type="ECO:0000313" key="15">
    <source>
        <dbReference type="EMBL" id="KAG5313923.1"/>
    </source>
</evidence>
<dbReference type="InterPro" id="IPR018247">
    <property type="entry name" value="EF_Hand_1_Ca_BS"/>
</dbReference>
<dbReference type="PROSITE" id="PS50222">
    <property type="entry name" value="EF_HAND_2"/>
    <property type="match status" value="2"/>
</dbReference>
<evidence type="ECO:0000256" key="7">
    <source>
        <dbReference type="ARBA" id="ARBA00023110"/>
    </source>
</evidence>
<keyword evidence="12" id="KW-0812">Transmembrane</keyword>
<dbReference type="GO" id="GO:0005509">
    <property type="term" value="F:calcium ion binding"/>
    <property type="evidence" value="ECO:0007669"/>
    <property type="project" value="InterPro"/>
</dbReference>
<dbReference type="PANTHER" id="PTHR46222">
    <property type="entry name" value="PEPTIDYL-PROLYL CIS-TRANS ISOMERASE FKBP7/14"/>
    <property type="match status" value="1"/>
</dbReference>
<evidence type="ECO:0000256" key="1">
    <source>
        <dbReference type="ARBA" id="ARBA00000971"/>
    </source>
</evidence>
<evidence type="ECO:0000256" key="5">
    <source>
        <dbReference type="ARBA" id="ARBA00022824"/>
    </source>
</evidence>
<comment type="caution">
    <text evidence="15">The sequence shown here is derived from an EMBL/GenBank/DDBJ whole genome shotgun (WGS) entry which is preliminary data.</text>
</comment>
<dbReference type="InterPro" id="IPR052273">
    <property type="entry name" value="PPIase_FKBP"/>
</dbReference>
<feature type="domain" description="PPIase FKBP-type" evidence="13">
    <location>
        <begin position="151"/>
        <end position="239"/>
    </location>
</feature>
<evidence type="ECO:0000256" key="2">
    <source>
        <dbReference type="ARBA" id="ARBA00013194"/>
    </source>
</evidence>
<dbReference type="GO" id="GO:0005783">
    <property type="term" value="C:endoplasmic reticulum"/>
    <property type="evidence" value="ECO:0007669"/>
    <property type="project" value="UniProtKB-ARBA"/>
</dbReference>
<dbReference type="PROSITE" id="PS00018">
    <property type="entry name" value="EF_HAND_1"/>
    <property type="match status" value="2"/>
</dbReference>
<keyword evidence="12" id="KW-0472">Membrane</keyword>
<dbReference type="EMBL" id="JAANHZ010000229">
    <property type="protein sequence ID" value="KAG5313923.1"/>
    <property type="molecule type" value="Genomic_DNA"/>
</dbReference>
<evidence type="ECO:0000256" key="12">
    <source>
        <dbReference type="SAM" id="Phobius"/>
    </source>
</evidence>
<keyword evidence="5" id="KW-0256">Endoplasmic reticulum</keyword>
<dbReference type="EC" id="5.2.1.8" evidence="2 10"/>
<dbReference type="Proteomes" id="UP000667349">
    <property type="component" value="Unassembled WGS sequence"/>
</dbReference>
<accession>A0A836JB02</accession>
<keyword evidence="16" id="KW-1185">Reference proteome</keyword>
<evidence type="ECO:0000256" key="6">
    <source>
        <dbReference type="ARBA" id="ARBA00022837"/>
    </source>
</evidence>
<evidence type="ECO:0000256" key="3">
    <source>
        <dbReference type="ARBA" id="ARBA00022729"/>
    </source>
</evidence>
<feature type="region of interest" description="Disordered" evidence="11">
    <location>
        <begin position="20"/>
        <end position="47"/>
    </location>
</feature>
<evidence type="ECO:0000259" key="13">
    <source>
        <dbReference type="PROSITE" id="PS50059"/>
    </source>
</evidence>
<dbReference type="Pfam" id="PF00254">
    <property type="entry name" value="FKBP_C"/>
    <property type="match status" value="1"/>
</dbReference>
<dbReference type="FunFam" id="3.10.50.40:FF:000006">
    <property type="entry name" value="Peptidyl-prolyl cis-trans isomerase"/>
    <property type="match status" value="1"/>
</dbReference>
<dbReference type="PANTHER" id="PTHR46222:SF3">
    <property type="entry name" value="PEPTIDYLPROLYL ISOMERASE"/>
    <property type="match status" value="1"/>
</dbReference>
<dbReference type="SUPFAM" id="SSF54534">
    <property type="entry name" value="FKBP-like"/>
    <property type="match status" value="1"/>
</dbReference>
<evidence type="ECO:0000259" key="14">
    <source>
        <dbReference type="PROSITE" id="PS50222"/>
    </source>
</evidence>